<dbReference type="Pfam" id="PF12710">
    <property type="entry name" value="HAD"/>
    <property type="match status" value="1"/>
</dbReference>
<dbReference type="InterPro" id="IPR006385">
    <property type="entry name" value="HAD_hydro_SerB1"/>
</dbReference>
<gene>
    <name evidence="11" type="ORF">SAMN05421647_109162</name>
</gene>
<dbReference type="InterPro" id="IPR023214">
    <property type="entry name" value="HAD_sf"/>
</dbReference>
<evidence type="ECO:0000256" key="7">
    <source>
        <dbReference type="ARBA" id="ARBA00022842"/>
    </source>
</evidence>
<evidence type="ECO:0000256" key="1">
    <source>
        <dbReference type="ARBA" id="ARBA00004970"/>
    </source>
</evidence>
<evidence type="ECO:0000313" key="11">
    <source>
        <dbReference type="EMBL" id="SIQ82092.1"/>
    </source>
</evidence>
<dbReference type="eggNOG" id="COG0560">
    <property type="taxonomic scope" value="Bacteria"/>
</dbReference>
<evidence type="ECO:0000256" key="5">
    <source>
        <dbReference type="ARBA" id="ARBA00022723"/>
    </source>
</evidence>
<dbReference type="InterPro" id="IPR036412">
    <property type="entry name" value="HAD-like_sf"/>
</dbReference>
<keyword evidence="7" id="KW-0460">Magnesium</keyword>
<evidence type="ECO:0000256" key="8">
    <source>
        <dbReference type="ARBA" id="ARBA00033209"/>
    </source>
</evidence>
<reference evidence="11 12" key="1">
    <citation type="submission" date="2017-01" db="EMBL/GenBank/DDBJ databases">
        <authorList>
            <person name="Mah S.A."/>
            <person name="Swanson W.J."/>
            <person name="Moy G.W."/>
            <person name="Vacquier V.D."/>
        </authorList>
    </citation>
    <scope>NUCLEOTIDE SEQUENCE [LARGE SCALE GENOMIC DNA]</scope>
    <source>
        <strain evidence="11 12">DSM 7027</strain>
    </source>
</reference>
<dbReference type="AlphaFoldDB" id="A0A1N6VWA2"/>
<evidence type="ECO:0000313" key="12">
    <source>
        <dbReference type="Proteomes" id="UP000186895"/>
    </source>
</evidence>
<accession>A0A1N6VWA2</accession>
<dbReference type="GO" id="GO:0004401">
    <property type="term" value="F:histidinol-phosphatase activity"/>
    <property type="evidence" value="ECO:0007669"/>
    <property type="project" value="UniProtKB-EC"/>
</dbReference>
<name>A0A1N6VWA2_9GAMM</name>
<keyword evidence="6 11" id="KW-0378">Hydrolase</keyword>
<comment type="pathway">
    <text evidence="1">Amino-acid biosynthesis; L-histidine biosynthesis; L-histidine from 5-phospho-alpha-D-ribose 1-diphosphate: step 8/9.</text>
</comment>
<dbReference type="EMBL" id="FTMN01000009">
    <property type="protein sequence ID" value="SIQ82092.1"/>
    <property type="molecule type" value="Genomic_DNA"/>
</dbReference>
<comment type="similarity">
    <text evidence="2">Belongs to the HAD-like hydrolase superfamily. SerB family.</text>
</comment>
<dbReference type="FunFam" id="3.40.50.1000:FF:000025">
    <property type="entry name" value="HAD hydrolase, family IB"/>
    <property type="match status" value="1"/>
</dbReference>
<evidence type="ECO:0000256" key="9">
    <source>
        <dbReference type="ARBA" id="ARBA00052092"/>
    </source>
</evidence>
<dbReference type="InterPro" id="IPR050582">
    <property type="entry name" value="HAD-like_SerB"/>
</dbReference>
<dbReference type="SUPFAM" id="SSF56784">
    <property type="entry name" value="HAD-like"/>
    <property type="match status" value="1"/>
</dbReference>
<dbReference type="Gene3D" id="3.40.50.1000">
    <property type="entry name" value="HAD superfamily/HAD-like"/>
    <property type="match status" value="1"/>
</dbReference>
<dbReference type="GO" id="GO:0046872">
    <property type="term" value="F:metal ion binding"/>
    <property type="evidence" value="ECO:0007669"/>
    <property type="project" value="UniProtKB-KW"/>
</dbReference>
<dbReference type="CDD" id="cd02612">
    <property type="entry name" value="HAD_PGPPase"/>
    <property type="match status" value="1"/>
</dbReference>
<dbReference type="NCBIfam" id="TIGR01490">
    <property type="entry name" value="HAD-SF-IB-hyp1"/>
    <property type="match status" value="1"/>
</dbReference>
<organism evidence="11 12">
    <name type="scientific">Marinobacterium stanieri</name>
    <dbReference type="NCBI Taxonomy" id="49186"/>
    <lineage>
        <taxon>Bacteria</taxon>
        <taxon>Pseudomonadati</taxon>
        <taxon>Pseudomonadota</taxon>
        <taxon>Gammaproteobacteria</taxon>
        <taxon>Oceanospirillales</taxon>
        <taxon>Oceanospirillaceae</taxon>
        <taxon>Marinobacterium</taxon>
    </lineage>
</organism>
<dbReference type="NCBIfam" id="TIGR01488">
    <property type="entry name" value="HAD-SF-IB"/>
    <property type="match status" value="1"/>
</dbReference>
<dbReference type="STRING" id="49186.SAMN05421647_109162"/>
<dbReference type="RefSeq" id="WP_076464960.1">
    <property type="nucleotide sequence ID" value="NZ_FTMN01000009.1"/>
</dbReference>
<comment type="catalytic activity">
    <reaction evidence="9">
        <text>L-histidinol phosphate + H2O = L-histidinol + phosphate</text>
        <dbReference type="Rhea" id="RHEA:14465"/>
        <dbReference type="ChEBI" id="CHEBI:15377"/>
        <dbReference type="ChEBI" id="CHEBI:43474"/>
        <dbReference type="ChEBI" id="CHEBI:57699"/>
        <dbReference type="ChEBI" id="CHEBI:57980"/>
        <dbReference type="EC" id="3.1.3.15"/>
    </reaction>
    <physiologicalReaction direction="left-to-right" evidence="9">
        <dbReference type="Rhea" id="RHEA:14466"/>
    </physiologicalReaction>
</comment>
<sequence length="222" mass="25052">MSLAIFDLDHTLIGGDSDHAWGEFLCKKGVVDEHEYRAANDRFYEDYLRGEMDIHEFLNFALNPLAQHTPEQLNAWHAEFMTECIEPIILPKAEALLKQHREQGDFLLIITATNRFVTAPIARRLGVDDMLATDPEQIDGLFTGKVAGTPCFREGKVTRLNAWLEQTGHSLKDSWFYSDSNNDLPLLEAVDNPVATNPDDRLRATAQARGWQILDLMPASDA</sequence>
<dbReference type="PANTHER" id="PTHR43344">
    <property type="entry name" value="PHOSPHOSERINE PHOSPHATASE"/>
    <property type="match status" value="1"/>
</dbReference>
<evidence type="ECO:0000256" key="6">
    <source>
        <dbReference type="ARBA" id="ARBA00022801"/>
    </source>
</evidence>
<dbReference type="EC" id="3.1.3.15" evidence="3"/>
<evidence type="ECO:0000256" key="3">
    <source>
        <dbReference type="ARBA" id="ARBA00013085"/>
    </source>
</evidence>
<proteinExistence type="inferred from homology"/>
<keyword evidence="12" id="KW-1185">Reference proteome</keyword>
<evidence type="ECO:0000256" key="2">
    <source>
        <dbReference type="ARBA" id="ARBA00009184"/>
    </source>
</evidence>
<dbReference type="Gene3D" id="1.20.1440.100">
    <property type="entry name" value="SG protein - dephosphorylation function"/>
    <property type="match status" value="1"/>
</dbReference>
<comment type="function">
    <text evidence="10">Catalyzes the dephosphorylation of histidinol-phosphate to histidinol, the direct precursor of histidine.</text>
</comment>
<keyword evidence="5" id="KW-0479">Metal-binding</keyword>
<evidence type="ECO:0000256" key="4">
    <source>
        <dbReference type="ARBA" id="ARBA00021697"/>
    </source>
</evidence>
<protein>
    <recommendedName>
        <fullName evidence="4">Histidinol-phosphatase</fullName>
        <ecNumber evidence="3">3.1.3.15</ecNumber>
    </recommendedName>
    <alternativeName>
        <fullName evidence="8">Histidinol-phosphate phosphatase</fullName>
    </alternativeName>
</protein>
<evidence type="ECO:0000256" key="10">
    <source>
        <dbReference type="ARBA" id="ARBA00053547"/>
    </source>
</evidence>
<dbReference type="Proteomes" id="UP000186895">
    <property type="component" value="Unassembled WGS sequence"/>
</dbReference>
<dbReference type="PANTHER" id="PTHR43344:SF13">
    <property type="entry name" value="PHOSPHATASE RV3661-RELATED"/>
    <property type="match status" value="1"/>
</dbReference>